<organism evidence="2 3">
    <name type="scientific">Trichonephila inaurata madagascariensis</name>
    <dbReference type="NCBI Taxonomy" id="2747483"/>
    <lineage>
        <taxon>Eukaryota</taxon>
        <taxon>Metazoa</taxon>
        <taxon>Ecdysozoa</taxon>
        <taxon>Arthropoda</taxon>
        <taxon>Chelicerata</taxon>
        <taxon>Arachnida</taxon>
        <taxon>Araneae</taxon>
        <taxon>Araneomorphae</taxon>
        <taxon>Entelegynae</taxon>
        <taxon>Araneoidea</taxon>
        <taxon>Nephilidae</taxon>
        <taxon>Trichonephila</taxon>
        <taxon>Trichonephila inaurata</taxon>
    </lineage>
</organism>
<dbReference type="InterPro" id="IPR040676">
    <property type="entry name" value="DUF5641"/>
</dbReference>
<evidence type="ECO:0000313" key="2">
    <source>
        <dbReference type="EMBL" id="GFY44590.1"/>
    </source>
</evidence>
<dbReference type="PANTHER" id="PTHR47331">
    <property type="entry name" value="PHD-TYPE DOMAIN-CONTAINING PROTEIN"/>
    <property type="match status" value="1"/>
</dbReference>
<comment type="caution">
    <text evidence="2">The sequence shown here is derived from an EMBL/GenBank/DDBJ whole genome shotgun (WGS) entry which is preliminary data.</text>
</comment>
<accession>A0A8X6X1J6</accession>
<feature type="domain" description="DUF5641" evidence="1">
    <location>
        <begin position="222"/>
        <end position="279"/>
    </location>
</feature>
<dbReference type="OrthoDB" id="6421049at2759"/>
<evidence type="ECO:0000259" key="1">
    <source>
        <dbReference type="Pfam" id="PF18701"/>
    </source>
</evidence>
<dbReference type="EMBL" id="BMAV01004297">
    <property type="protein sequence ID" value="GFY44590.1"/>
    <property type="molecule type" value="Genomic_DNA"/>
</dbReference>
<keyword evidence="3" id="KW-1185">Reference proteome</keyword>
<name>A0A8X6X1J6_9ARAC</name>
<dbReference type="AlphaFoldDB" id="A0A8X6X1J6"/>
<dbReference type="PANTHER" id="PTHR47331:SF8">
    <property type="match status" value="1"/>
</dbReference>
<proteinExistence type="predicted"/>
<dbReference type="Pfam" id="PF18701">
    <property type="entry name" value="DUF5641"/>
    <property type="match status" value="1"/>
</dbReference>
<reference evidence="2" key="1">
    <citation type="submission" date="2020-08" db="EMBL/GenBank/DDBJ databases">
        <title>Multicomponent nature underlies the extraordinary mechanical properties of spider dragline silk.</title>
        <authorList>
            <person name="Kono N."/>
            <person name="Nakamura H."/>
            <person name="Mori M."/>
            <person name="Yoshida Y."/>
            <person name="Ohtoshi R."/>
            <person name="Malay A.D."/>
            <person name="Moran D.A.P."/>
            <person name="Tomita M."/>
            <person name="Numata K."/>
            <person name="Arakawa K."/>
        </authorList>
    </citation>
    <scope>NUCLEOTIDE SEQUENCE</scope>
</reference>
<dbReference type="Proteomes" id="UP000886998">
    <property type="component" value="Unassembled WGS sequence"/>
</dbReference>
<gene>
    <name evidence="2" type="primary">AVEN_10761_1</name>
    <name evidence="2" type="ORF">TNIN_291671</name>
</gene>
<sequence>MAEKRLERYVKSLERSKRLFDYERVFENWLEEDIIEKFNLRGWECSHKLLELNNSDEETKVVPVLGLNWNLPSDTLSIDVKYFSEEKGTPVTKRQVLSAVHRIFDPIGFTCPITLTPKLLLQECWRMGISRDVELPLEMRIKFENWKLRIPLLKELSIPRYLLKNSSPYAKVTMHIFCDASQSAYAACVFIITEFENNISCEFFQARNSEQIVGTVKKDFSKVRKASSIKEGDIVLLGSKRINWPLSNVKKIYTGIVHVVEIQTKNGTFLRPVQRLYLLEVGESGNFPFPGEESTPSVASLSFNRELPSVPDPVPNQN</sequence>
<evidence type="ECO:0000313" key="3">
    <source>
        <dbReference type="Proteomes" id="UP000886998"/>
    </source>
</evidence>
<dbReference type="InterPro" id="IPR008042">
    <property type="entry name" value="Retrotrans_Pao"/>
</dbReference>
<dbReference type="Pfam" id="PF05380">
    <property type="entry name" value="Peptidase_A17"/>
    <property type="match status" value="1"/>
</dbReference>
<protein>
    <recommendedName>
        <fullName evidence="1">DUF5641 domain-containing protein</fullName>
    </recommendedName>
</protein>